<evidence type="ECO:0000313" key="11">
    <source>
        <dbReference type="Proteomes" id="UP000736583"/>
    </source>
</evidence>
<feature type="transmembrane region" description="Helical" evidence="9">
    <location>
        <begin position="39"/>
        <end position="59"/>
    </location>
</feature>
<feature type="transmembrane region" description="Helical" evidence="9">
    <location>
        <begin position="187"/>
        <end position="207"/>
    </location>
</feature>
<feature type="transmembrane region" description="Helical" evidence="9">
    <location>
        <begin position="7"/>
        <end position="27"/>
    </location>
</feature>
<evidence type="ECO:0000256" key="2">
    <source>
        <dbReference type="ARBA" id="ARBA00008540"/>
    </source>
</evidence>
<evidence type="ECO:0000256" key="5">
    <source>
        <dbReference type="ARBA" id="ARBA00022692"/>
    </source>
</evidence>
<evidence type="ECO:0000313" key="10">
    <source>
        <dbReference type="EMBL" id="MBU5592562.1"/>
    </source>
</evidence>
<feature type="transmembrane region" description="Helical" evidence="9">
    <location>
        <begin position="333"/>
        <end position="354"/>
    </location>
</feature>
<keyword evidence="5 9" id="KW-0812">Transmembrane</keyword>
<comment type="similarity">
    <text evidence="2 9">Belongs to the branched chain amino acid transporter family.</text>
</comment>
<keyword evidence="4" id="KW-1003">Cell membrane</keyword>
<comment type="caution">
    <text evidence="10">The sequence shown here is derived from an EMBL/GenBank/DDBJ whole genome shotgun (WGS) entry which is preliminary data.</text>
</comment>
<feature type="transmembrane region" description="Helical" evidence="9">
    <location>
        <begin position="219"/>
        <end position="238"/>
    </location>
</feature>
<accession>A0ABS6F214</accession>
<gene>
    <name evidence="10" type="primary">brnQ</name>
    <name evidence="10" type="ORF">KQI89_12425</name>
</gene>
<keyword evidence="11" id="KW-1185">Reference proteome</keyword>
<keyword evidence="6 9" id="KW-0029">Amino-acid transport</keyword>
<sequence>MKKSTKDITIIGFALFAMFFGAGNLIFPPYLGHLFGDKYIISALGFILTGVGLPLLGILACTKVQGNFENIGAPVGSIFTKIFSVSLFLTIGPMLAIPRTAATTYELAIQPIFPWMPSLTAVIIYFALNLVFILRPSKVMDLIGKFLTPILLTSLAILIIKSILYPLAPLIDTGKSSAFSTGFKEGYQTMDALSSIVFASITFKAVLDKGYKGKEVMTMTLKSGAIAIIGLALVYSGLMHLGAQTSSMFQSDISKTYLLLEISRRTLGYLGSILIGLAIGVACFTTSVGLISSGSSFFESLSKGKLPYKLNAIVISISGIIIGSSGVESIVKLAGPILDILYPIAITLIMLTFLKDRIKDNFIFKVTVYTTLIFSVISTISSTKSLSMLNIGIIKFIKYIPLYSSGFAWLIPTVIMFILSYLYVGFSTNRV</sequence>
<proteinExistence type="inferred from homology"/>
<evidence type="ECO:0000256" key="9">
    <source>
        <dbReference type="RuleBase" id="RU362122"/>
    </source>
</evidence>
<evidence type="ECO:0000256" key="1">
    <source>
        <dbReference type="ARBA" id="ARBA00004651"/>
    </source>
</evidence>
<dbReference type="InterPro" id="IPR004685">
    <property type="entry name" value="Brnchd-chn_aa_trnsp_Livcs"/>
</dbReference>
<protein>
    <recommendedName>
        <fullName evidence="9">Branched-chain amino acid transport system carrier protein</fullName>
    </recommendedName>
</protein>
<dbReference type="PANTHER" id="PTHR30588:SF0">
    <property type="entry name" value="BRANCHED-CHAIN AMINO ACID PERMEASE BRNQ"/>
    <property type="match status" value="1"/>
</dbReference>
<evidence type="ECO:0000256" key="3">
    <source>
        <dbReference type="ARBA" id="ARBA00022448"/>
    </source>
</evidence>
<feature type="transmembrane region" description="Helical" evidence="9">
    <location>
        <begin position="146"/>
        <end position="167"/>
    </location>
</feature>
<feature type="transmembrane region" description="Helical" evidence="9">
    <location>
        <begin position="310"/>
        <end position="327"/>
    </location>
</feature>
<dbReference type="Pfam" id="PF05525">
    <property type="entry name" value="Branch_AA_trans"/>
    <property type="match status" value="1"/>
</dbReference>
<keyword evidence="3 9" id="KW-0813">Transport</keyword>
<keyword evidence="8 9" id="KW-0472">Membrane</keyword>
<comment type="function">
    <text evidence="9">Component of the transport system for branched-chain amino acids.</text>
</comment>
<organism evidence="10 11">
    <name type="scientific">Clostridium simiarum</name>
    <dbReference type="NCBI Taxonomy" id="2841506"/>
    <lineage>
        <taxon>Bacteria</taxon>
        <taxon>Bacillati</taxon>
        <taxon>Bacillota</taxon>
        <taxon>Clostridia</taxon>
        <taxon>Eubacteriales</taxon>
        <taxon>Clostridiaceae</taxon>
        <taxon>Clostridium</taxon>
    </lineage>
</organism>
<comment type="subcellular location">
    <subcellularLocation>
        <location evidence="1 9">Cell membrane</location>
        <topology evidence="1 9">Multi-pass membrane protein</topology>
    </subcellularLocation>
</comment>
<name>A0ABS6F214_9CLOT</name>
<reference evidence="10 11" key="1">
    <citation type="submission" date="2021-06" db="EMBL/GenBank/DDBJ databases">
        <authorList>
            <person name="Sun Q."/>
            <person name="Li D."/>
        </authorList>
    </citation>
    <scope>NUCLEOTIDE SEQUENCE [LARGE SCALE GENOMIC DNA]</scope>
    <source>
        <strain evidence="10 11">MSJ-4</strain>
    </source>
</reference>
<dbReference type="RefSeq" id="WP_216457331.1">
    <property type="nucleotide sequence ID" value="NZ_JAHLQL010000004.1"/>
</dbReference>
<dbReference type="EMBL" id="JAHLQL010000004">
    <property type="protein sequence ID" value="MBU5592562.1"/>
    <property type="molecule type" value="Genomic_DNA"/>
</dbReference>
<evidence type="ECO:0000256" key="7">
    <source>
        <dbReference type="ARBA" id="ARBA00022989"/>
    </source>
</evidence>
<evidence type="ECO:0000256" key="4">
    <source>
        <dbReference type="ARBA" id="ARBA00022475"/>
    </source>
</evidence>
<feature type="transmembrane region" description="Helical" evidence="9">
    <location>
        <begin position="366"/>
        <end position="386"/>
    </location>
</feature>
<feature type="transmembrane region" description="Helical" evidence="9">
    <location>
        <begin position="71"/>
        <end position="92"/>
    </location>
</feature>
<evidence type="ECO:0000256" key="6">
    <source>
        <dbReference type="ARBA" id="ARBA00022970"/>
    </source>
</evidence>
<keyword evidence="7 9" id="KW-1133">Transmembrane helix</keyword>
<dbReference type="NCBIfam" id="TIGR00796">
    <property type="entry name" value="livcs"/>
    <property type="match status" value="1"/>
</dbReference>
<feature type="transmembrane region" description="Helical" evidence="9">
    <location>
        <begin position="406"/>
        <end position="426"/>
    </location>
</feature>
<dbReference type="Proteomes" id="UP000736583">
    <property type="component" value="Unassembled WGS sequence"/>
</dbReference>
<feature type="transmembrane region" description="Helical" evidence="9">
    <location>
        <begin position="267"/>
        <end position="290"/>
    </location>
</feature>
<dbReference type="PANTHER" id="PTHR30588">
    <property type="entry name" value="BRANCHED-CHAIN AMINO ACID TRANSPORT SYSTEM 2 CARRIER PROTEIN"/>
    <property type="match status" value="1"/>
</dbReference>
<evidence type="ECO:0000256" key="8">
    <source>
        <dbReference type="ARBA" id="ARBA00023136"/>
    </source>
</evidence>
<feature type="transmembrane region" description="Helical" evidence="9">
    <location>
        <begin position="112"/>
        <end position="134"/>
    </location>
</feature>